<dbReference type="SUPFAM" id="SSF56112">
    <property type="entry name" value="Protein kinase-like (PK-like)"/>
    <property type="match status" value="1"/>
</dbReference>
<dbReference type="OMA" id="LHRCNVL"/>
<dbReference type="EMBL" id="RHLD01000066">
    <property type="protein sequence ID" value="TPP53888.1"/>
    <property type="molecule type" value="Genomic_DNA"/>
</dbReference>
<feature type="domain" description="Protein kinase" evidence="4">
    <location>
        <begin position="15"/>
        <end position="318"/>
    </location>
</feature>
<dbReference type="Pfam" id="PF00069">
    <property type="entry name" value="Pkinase"/>
    <property type="match status" value="1"/>
</dbReference>
<dbReference type="InterPro" id="IPR017441">
    <property type="entry name" value="Protein_kinase_ATP_BS"/>
</dbReference>
<dbReference type="RefSeq" id="XP_003857986.1">
    <property type="nucleotide sequence ID" value="XM_003857938.1"/>
</dbReference>
<dbReference type="PROSITE" id="PS50011">
    <property type="entry name" value="PROTEIN_KINASE_DOM"/>
    <property type="match status" value="1"/>
</dbReference>
<keyword evidence="1 3" id="KW-0547">Nucleotide-binding</keyword>
<organism evidence="5 11">
    <name type="scientific">Leishmania donovani</name>
    <dbReference type="NCBI Taxonomy" id="5661"/>
    <lineage>
        <taxon>Eukaryota</taxon>
        <taxon>Discoba</taxon>
        <taxon>Euglenozoa</taxon>
        <taxon>Kinetoplastea</taxon>
        <taxon>Metakinetoplastina</taxon>
        <taxon>Trypanosomatida</taxon>
        <taxon>Trypanosomatidae</taxon>
        <taxon>Leishmaniinae</taxon>
        <taxon>Leishmania</taxon>
    </lineage>
</organism>
<proteinExistence type="predicted"/>
<reference evidence="8" key="7">
    <citation type="submission" date="2019-02" db="EMBL/GenBank/DDBJ databases">
        <title>FDA dAtabase for Regulatory Grade micrObial Sequences (FDA-ARGOS): Supporting development and validation of Infectious Disease Dx tests.</title>
        <authorList>
            <person name="Duncan R."/>
            <person name="Fisher C."/>
            <person name="Tallon L.J."/>
            <person name="Sadzewicz L."/>
            <person name="Sengamalay N."/>
            <person name="Ott S."/>
            <person name="Godinez A."/>
            <person name="Nagaraj S."/>
            <person name="Nadendla S."/>
            <person name="Sichtig H."/>
        </authorList>
    </citation>
    <scope>NUCLEOTIDE SEQUENCE</scope>
    <source>
        <strain evidence="8">FDAARGOS_360</strain>
        <strain evidence="9">FDAARGOS_361</strain>
    </source>
</reference>
<dbReference type="Proteomes" id="UP000318821">
    <property type="component" value="Unassembled WGS sequence"/>
</dbReference>
<dbReference type="PROSITE" id="PS00107">
    <property type="entry name" value="PROTEIN_KINASE_ATP"/>
    <property type="match status" value="1"/>
</dbReference>
<reference evidence="12" key="6">
    <citation type="submission" date="2019-02" db="EMBL/GenBank/DDBJ databases">
        <title>FDA dAtabase for Regulatory Grade micrObial Sequences (FDA-ARGOS): Supporting development and validation of Infectious Disease Dx tests.</title>
        <authorList>
            <person name="Duncan R."/>
            <person name="Fisher C."/>
            <person name="Tallon L."/>
            <person name="Sadzewicz L."/>
            <person name="Sengamalay N."/>
            <person name="Ott S."/>
            <person name="Godinez A."/>
            <person name="Nagaraj S."/>
            <person name="Vavikolanu K."/>
            <person name="Nadendla S."/>
            <person name="Aluvathingal J."/>
            <person name="Sichtig H."/>
        </authorList>
    </citation>
    <scope>NUCLEOTIDE SEQUENCE [LARGE SCALE GENOMIC DNA]</scope>
    <source>
        <strain evidence="12">FDAARGOS_361</strain>
    </source>
</reference>
<evidence type="ECO:0000259" key="4">
    <source>
        <dbReference type="PROSITE" id="PS50011"/>
    </source>
</evidence>
<evidence type="ECO:0000313" key="12">
    <source>
        <dbReference type="Proteomes" id="UP000318447"/>
    </source>
</evidence>
<reference evidence="7" key="2">
    <citation type="submission" date="2011-01" db="EMBL/GenBank/DDBJ databases">
        <authorList>
            <person name="Zhao B.P."/>
            <person name="Ren Z.A."/>
            <person name="Li C.D."/>
        </authorList>
    </citation>
    <scope>NUCLEOTIDE SEQUENCE</scope>
    <source>
        <strain evidence="7">BPK282A1</strain>
    </source>
</reference>
<keyword evidence="5" id="KW-0808">Transferase</keyword>
<dbReference type="KEGG" id="ldo:LDBPK_030200"/>
<keyword evidence="2 3" id="KW-0067">ATP-binding</keyword>
<dbReference type="PROSITE" id="PS00109">
    <property type="entry name" value="PROTEIN_KINASE_TYR"/>
    <property type="match status" value="1"/>
</dbReference>
<dbReference type="AlphaFoldDB" id="A0A3S5H528"/>
<evidence type="ECO:0000313" key="9">
    <source>
        <dbReference type="EMBL" id="TPP53976.1"/>
    </source>
</evidence>
<reference evidence="10" key="3">
    <citation type="submission" date="2011-02" db="EMBL/GenBank/DDBJ databases">
        <title>Whole genome sequencing of Leishmania donovani clinical lines reveals dynamic variation related to drug resistance.</title>
        <authorList>
            <person name="Downing T."/>
            <person name="Imamura H."/>
            <person name="Sanders M."/>
            <person name="Decuypere S."/>
            <person name="Hertz-Fowler C."/>
            <person name="Clark T.G."/>
            <person name="Rijal S."/>
            <person name="Sundar S."/>
            <person name="Quail M.A."/>
            <person name="De Doncker S."/>
            <person name="Maes I."/>
            <person name="Vanaerschot M."/>
            <person name="Stark O."/>
            <person name="Schonian G."/>
            <person name="Dujardin J.C."/>
            <person name="Berriman M."/>
        </authorList>
    </citation>
    <scope>NUCLEOTIDE SEQUENCE [LARGE SCALE GENOMIC DNA]</scope>
    <source>
        <strain evidence="10">BPK282A1</strain>
    </source>
</reference>
<gene>
    <name evidence="8" type="ORF">CGC20_5885</name>
    <name evidence="9" type="ORF">CGC21_23125</name>
    <name evidence="7" type="ORF">LDBPK_030200</name>
    <name evidence="5" type="ORF">LdCL_030007000</name>
    <name evidence="6" type="ORF">LDHU3_03.0210</name>
</gene>
<dbReference type="InterPro" id="IPR050117">
    <property type="entry name" value="MAPK"/>
</dbReference>
<reference evidence="5 11" key="4">
    <citation type="journal article" date="2018" name="Sci. Rep.">
        <title>A complete Leishmania donovani reference genome identifies novel genetic variations associated with virulence.</title>
        <authorList>
            <person name="Lypaczewski P."/>
            <person name="Hoshizaki J."/>
            <person name="Zhang W.-W."/>
            <person name="McCall L.-I."/>
            <person name="Torcivia-Rodriguez J."/>
            <person name="Simonyan V."/>
            <person name="Kaur A."/>
            <person name="Dewar K."/>
            <person name="Matlashewski G."/>
        </authorList>
    </citation>
    <scope>NUCLEOTIDE SEQUENCE [LARGE SCALE GENOMIC DNA]</scope>
    <source>
        <strain evidence="5 11">LdCL</strain>
    </source>
</reference>
<reference evidence="7 10" key="1">
    <citation type="journal article" date="2011" name="Genome Res.">
        <title>Whole genome sequencing of multiple Leishmania donovani clinical isolates provides insights into population structure and mechanisms of drug resistance.</title>
        <authorList>
            <person name="Downing T."/>
            <person name="Imamura H."/>
            <person name="Decuypere S."/>
            <person name="Clark T.G."/>
            <person name="Coombs G.H."/>
            <person name="Cotton J.A."/>
            <person name="Hilley J.D."/>
            <person name="de Doncker S."/>
            <person name="Maes I."/>
            <person name="Mottram J.C."/>
            <person name="Quail M.A."/>
            <person name="Rijal S."/>
            <person name="Sanders M."/>
            <person name="Schonian G."/>
            <person name="Stark O."/>
            <person name="Sundar S."/>
            <person name="Vanaerschot M."/>
            <person name="Hertz-Fowler C."/>
            <person name="Dujardin J.C."/>
            <person name="Berriman M."/>
        </authorList>
    </citation>
    <scope>NUCLEOTIDE SEQUENCE [LARGE SCALE GENOMIC DNA]</scope>
    <source>
        <strain evidence="7 10">BPK282A1</strain>
    </source>
</reference>
<accession>E9B7N8</accession>
<dbReference type="InterPro" id="IPR011009">
    <property type="entry name" value="Kinase-like_dom_sf"/>
</dbReference>
<dbReference type="EMBL" id="RHLC01000047">
    <property type="protein sequence ID" value="TPP53976.1"/>
    <property type="molecule type" value="Genomic_DNA"/>
</dbReference>
<dbReference type="Proteomes" id="UP000008980">
    <property type="component" value="Chromosome 3"/>
</dbReference>
<evidence type="ECO:0000313" key="13">
    <source>
        <dbReference type="Proteomes" id="UP000318821"/>
    </source>
</evidence>
<name>A0A3S5H528_LEIDO</name>
<evidence type="ECO:0000256" key="2">
    <source>
        <dbReference type="ARBA" id="ARBA00022840"/>
    </source>
</evidence>
<evidence type="ECO:0000256" key="1">
    <source>
        <dbReference type="ARBA" id="ARBA00022741"/>
    </source>
</evidence>
<dbReference type="EMBL" id="CP029502">
    <property type="protein sequence ID" value="AYU75696.1"/>
    <property type="molecule type" value="Genomic_DNA"/>
</dbReference>
<dbReference type="PANTHER" id="PTHR24055">
    <property type="entry name" value="MITOGEN-ACTIVATED PROTEIN KINASE"/>
    <property type="match status" value="1"/>
</dbReference>
<dbReference type="Gene3D" id="1.10.510.10">
    <property type="entry name" value="Transferase(Phosphotransferase) domain 1"/>
    <property type="match status" value="1"/>
</dbReference>
<evidence type="ECO:0000313" key="7">
    <source>
        <dbReference type="EMBL" id="CBZ31261.1"/>
    </source>
</evidence>
<dbReference type="Proteomes" id="UP000274082">
    <property type="component" value="Chromosome 3"/>
</dbReference>
<dbReference type="InterPro" id="IPR000719">
    <property type="entry name" value="Prot_kinase_dom"/>
</dbReference>
<evidence type="ECO:0000313" key="11">
    <source>
        <dbReference type="Proteomes" id="UP000274082"/>
    </source>
</evidence>
<dbReference type="EMBL" id="FR799590">
    <property type="protein sequence ID" value="CBZ31261.1"/>
    <property type="molecule type" value="Genomic_DNA"/>
</dbReference>
<dbReference type="VEuPathDB" id="TriTrypDB:LDHU3_03.0210"/>
<evidence type="ECO:0000313" key="8">
    <source>
        <dbReference type="EMBL" id="TPP53888.1"/>
    </source>
</evidence>
<protein>
    <submittedName>
        <fullName evidence="8">Protein kinase domain family protein</fullName>
    </submittedName>
    <submittedName>
        <fullName evidence="5">Protein kinase, putative</fullName>
    </submittedName>
    <submittedName>
        <fullName evidence="6">Protein_kinase_putative/GeneDB:LmjF.03.0210</fullName>
    </submittedName>
</protein>
<dbReference type="Gene3D" id="3.30.200.20">
    <property type="entry name" value="Phosphorylase Kinase, domain 1"/>
    <property type="match status" value="1"/>
</dbReference>
<dbReference type="GO" id="GO:0005524">
    <property type="term" value="F:ATP binding"/>
    <property type="evidence" value="ECO:0007669"/>
    <property type="project" value="UniProtKB-UniRule"/>
</dbReference>
<evidence type="ECO:0000256" key="3">
    <source>
        <dbReference type="PROSITE-ProRule" id="PRU10141"/>
    </source>
</evidence>
<reference evidence="13" key="5">
    <citation type="submission" date="2019-02" db="EMBL/GenBank/DDBJ databases">
        <title>FDA dAtabase for Regulatory Grade micrObial Sequences (FDA-ARGOS): Supporting development and validation of Infectious Disease Dx tests.</title>
        <authorList>
            <person name="Duncan R."/>
            <person name="Fisher C."/>
            <person name="Tallon L."/>
            <person name="Sadzewicz L."/>
            <person name="Sengamalay N."/>
            <person name="Ott S."/>
            <person name="Godinez A."/>
            <person name="Nagaraj S."/>
            <person name="Vavikolanu K."/>
            <person name="Vyas G."/>
            <person name="Nadendla S."/>
            <person name="Aluvathingal J."/>
            <person name="Sichtig H."/>
        </authorList>
    </citation>
    <scope>NUCLEOTIDE SEQUENCE [LARGE SCALE GENOMIC DNA]</scope>
    <source>
        <strain evidence="13">FDAARGOS_360</strain>
    </source>
</reference>
<evidence type="ECO:0000313" key="6">
    <source>
        <dbReference type="EMBL" id="CAC5427051.1"/>
    </source>
</evidence>
<dbReference type="InterPro" id="IPR008266">
    <property type="entry name" value="Tyr_kinase_AS"/>
</dbReference>
<reference evidence="6" key="8">
    <citation type="submission" date="2020-06" db="EMBL/GenBank/DDBJ databases">
        <authorList>
            <person name="Camacho E."/>
            <person name="Gonzalez-de la Fuente S."/>
            <person name="Rastrojo A."/>
            <person name="Peiro-Pastor R."/>
            <person name="Solana JC."/>
            <person name="Tabera L."/>
            <person name="Gamarro F."/>
            <person name="Carrasco-Ramiro F."/>
            <person name="Requena JM."/>
            <person name="Aguado B."/>
        </authorList>
    </citation>
    <scope>NUCLEOTIDE SEQUENCE</scope>
</reference>
<dbReference type="Proteomes" id="UP000318447">
    <property type="component" value="Unassembled WGS sequence"/>
</dbReference>
<dbReference type="VEuPathDB" id="TriTrypDB:LdCL_030007000"/>
<accession>A0A3S5H528</accession>
<keyword evidence="5" id="KW-0418">Kinase</keyword>
<dbReference type="VEuPathDB" id="TriTrypDB:LdBPK_030200.1"/>
<evidence type="ECO:0000313" key="10">
    <source>
        <dbReference type="Proteomes" id="UP000008980"/>
    </source>
</evidence>
<feature type="binding site" evidence="3">
    <location>
        <position position="43"/>
    </location>
    <ligand>
        <name>ATP</name>
        <dbReference type="ChEBI" id="CHEBI:30616"/>
    </ligand>
</feature>
<dbReference type="OrthoDB" id="5979581at2759"/>
<dbReference type="GO" id="GO:0004672">
    <property type="term" value="F:protein kinase activity"/>
    <property type="evidence" value="ECO:0007669"/>
    <property type="project" value="InterPro"/>
</dbReference>
<dbReference type="GeneID" id="13390360"/>
<dbReference type="Proteomes" id="UP000601710">
    <property type="component" value="Chromosome 3"/>
</dbReference>
<keyword evidence="11" id="KW-1185">Reference proteome</keyword>
<evidence type="ECO:0000313" key="5">
    <source>
        <dbReference type="EMBL" id="AYU75696.1"/>
    </source>
</evidence>
<dbReference type="SMR" id="A0A3S5H528"/>
<dbReference type="EMBL" id="LR812623">
    <property type="protein sequence ID" value="CAC5427051.1"/>
    <property type="molecule type" value="Genomic_DNA"/>
</dbReference>
<sequence>MQESNTLIFDVPDAFQVESIIGQGAYGAVCKAVFCDDQIAVKKIPHYSRSEDTARRVLREIEILQNLQFCEQVVGCRLFFRPKSEEKDVYVAMDYIPADLSSVIKNGAITLDESVVRYITCQLLLALRALHRCKVLHRDVSTRNILIHYNSQVFLCDFGLSRFFDPDEQLSFGVVTQWYRAPEIILDAAYSYASDVWSVGVILGELLLRRHLFPGKSNDSANQLQLIFHLVGTPSKDVFDADRSFGRASQNAKNYALAYIERRPCPSTLVNLLSTAPVLHHSAIAAVPPQAVQLAEQLLQFDPAKRPSADEALRHPWFDPCRAFIDEVVQHQDEEEIPVFTQTQNMNVEELVKRIEEVVPVFSEDLLVEDDGGGAAGSA</sequence>
<dbReference type="FunFam" id="1.10.510.10:FF:000660">
    <property type="entry name" value="Mitogen-activated protein kinase 5"/>
    <property type="match status" value="1"/>
</dbReference>
<dbReference type="FunFam" id="3.30.200.20:FF:000850">
    <property type="entry name" value="Protein kinase, putative"/>
    <property type="match status" value="1"/>
</dbReference>